<accession>A0ABT0DTI0</accession>
<evidence type="ECO:0000256" key="1">
    <source>
        <dbReference type="SAM" id="SignalP"/>
    </source>
</evidence>
<dbReference type="Proteomes" id="UP001203512">
    <property type="component" value="Unassembled WGS sequence"/>
</dbReference>
<keyword evidence="3" id="KW-1185">Reference proteome</keyword>
<feature type="chain" id="PRO_5045091154" evidence="1">
    <location>
        <begin position="24"/>
        <end position="109"/>
    </location>
</feature>
<feature type="signal peptide" evidence="1">
    <location>
        <begin position="1"/>
        <end position="23"/>
    </location>
</feature>
<keyword evidence="1" id="KW-0732">Signal</keyword>
<protein>
    <submittedName>
        <fullName evidence="2">UrcA family protein</fullName>
    </submittedName>
</protein>
<name>A0ABT0DTI0_9SPHN</name>
<dbReference type="RefSeq" id="WP_247229975.1">
    <property type="nucleotide sequence ID" value="NZ_JALKHS010000004.1"/>
</dbReference>
<gene>
    <name evidence="2" type="ORF">MU848_02370</name>
</gene>
<dbReference type="NCBIfam" id="TIGR04433">
    <property type="entry name" value="UrcA_uranyl"/>
    <property type="match status" value="1"/>
</dbReference>
<reference evidence="2 3" key="1">
    <citation type="submission" date="2022-04" db="EMBL/GenBank/DDBJ databases">
        <authorList>
            <person name="Huq M.A."/>
        </authorList>
    </citation>
    <scope>NUCLEOTIDE SEQUENCE [LARGE SCALE GENOMIC DNA]</scope>
    <source>
        <strain evidence="2 3">MAH-33</strain>
    </source>
</reference>
<dbReference type="InterPro" id="IPR030972">
    <property type="entry name" value="UrcA_uranyl"/>
</dbReference>
<evidence type="ECO:0000313" key="3">
    <source>
        <dbReference type="Proteomes" id="UP001203512"/>
    </source>
</evidence>
<comment type="caution">
    <text evidence="2">The sequence shown here is derived from an EMBL/GenBank/DDBJ whole genome shotgun (WGS) entry which is preliminary data.</text>
</comment>
<sequence length="109" mass="11233">MTMKTLAALAATMTLALPVSALASSTLVVDARAGTETRSIMVSVADLNLASAHGARLANSRIDRAAKQACGWLSGSIQQPTREFRDCYSSALGSARGSLDGLAQGQHQG</sequence>
<dbReference type="EMBL" id="JALKHS010000004">
    <property type="protein sequence ID" value="MCK0530423.1"/>
    <property type="molecule type" value="Genomic_DNA"/>
</dbReference>
<proteinExistence type="predicted"/>
<evidence type="ECO:0000313" key="2">
    <source>
        <dbReference type="EMBL" id="MCK0530423.1"/>
    </source>
</evidence>
<organism evidence="2 3">
    <name type="scientific">Sphingobium agri</name>
    <dbReference type="NCBI Taxonomy" id="2933566"/>
    <lineage>
        <taxon>Bacteria</taxon>
        <taxon>Pseudomonadati</taxon>
        <taxon>Pseudomonadota</taxon>
        <taxon>Alphaproteobacteria</taxon>
        <taxon>Sphingomonadales</taxon>
        <taxon>Sphingomonadaceae</taxon>
        <taxon>Sphingobium</taxon>
    </lineage>
</organism>